<sequence length="173" mass="19916">MTVMDPSAPRPHLIVFDVPSERLAEGLIEEIRGRNFPELALELLRDQVQVVTSVSQKEAGLTNVVIKVCSEMRERMLNMGQMYVGWMSCKVKESVNVPRCWRYMEFGYGIDECKKRERLCRRCGRPGHLIAACRDAGRCVNCAKKPESRNLKHSAMSPNCPEYKWRADVVRER</sequence>
<name>A0ACC2NIY0_9HYME</name>
<organism evidence="1 2">
    <name type="scientific">Eretmocerus hayati</name>
    <dbReference type="NCBI Taxonomy" id="131215"/>
    <lineage>
        <taxon>Eukaryota</taxon>
        <taxon>Metazoa</taxon>
        <taxon>Ecdysozoa</taxon>
        <taxon>Arthropoda</taxon>
        <taxon>Hexapoda</taxon>
        <taxon>Insecta</taxon>
        <taxon>Pterygota</taxon>
        <taxon>Neoptera</taxon>
        <taxon>Endopterygota</taxon>
        <taxon>Hymenoptera</taxon>
        <taxon>Apocrita</taxon>
        <taxon>Proctotrupomorpha</taxon>
        <taxon>Chalcidoidea</taxon>
        <taxon>Aphelinidae</taxon>
        <taxon>Aphelininae</taxon>
        <taxon>Eretmocerus</taxon>
    </lineage>
</organism>
<proteinExistence type="predicted"/>
<keyword evidence="2" id="KW-1185">Reference proteome</keyword>
<evidence type="ECO:0000313" key="1">
    <source>
        <dbReference type="EMBL" id="KAJ8671057.1"/>
    </source>
</evidence>
<protein>
    <submittedName>
        <fullName evidence="1">Uncharacterized protein</fullName>
    </submittedName>
</protein>
<evidence type="ECO:0000313" key="2">
    <source>
        <dbReference type="Proteomes" id="UP001239111"/>
    </source>
</evidence>
<accession>A0ACC2NIY0</accession>
<gene>
    <name evidence="1" type="ORF">QAD02_002316</name>
</gene>
<dbReference type="EMBL" id="CM056743">
    <property type="protein sequence ID" value="KAJ8671057.1"/>
    <property type="molecule type" value="Genomic_DNA"/>
</dbReference>
<dbReference type="Proteomes" id="UP001239111">
    <property type="component" value="Chromosome 3"/>
</dbReference>
<comment type="caution">
    <text evidence="1">The sequence shown here is derived from an EMBL/GenBank/DDBJ whole genome shotgun (WGS) entry which is preliminary data.</text>
</comment>
<reference evidence="1" key="1">
    <citation type="submission" date="2023-04" db="EMBL/GenBank/DDBJ databases">
        <title>A chromosome-level genome assembly of the parasitoid wasp Eretmocerus hayati.</title>
        <authorList>
            <person name="Zhong Y."/>
            <person name="Liu S."/>
            <person name="Liu Y."/>
        </authorList>
    </citation>
    <scope>NUCLEOTIDE SEQUENCE</scope>
    <source>
        <strain evidence="1">ZJU_SS_LIU_2023</strain>
    </source>
</reference>